<reference evidence="2 3" key="1">
    <citation type="submission" date="2017-04" db="EMBL/GenBank/DDBJ databases">
        <authorList>
            <person name="Afonso C.L."/>
            <person name="Miller P.J."/>
            <person name="Scott M.A."/>
            <person name="Spackman E."/>
            <person name="Goraichik I."/>
            <person name="Dimitrov K.M."/>
            <person name="Suarez D.L."/>
            <person name="Swayne D.E."/>
        </authorList>
    </citation>
    <scope>NUCLEOTIDE SEQUENCE [LARGE SCALE GENOMIC DNA]</scope>
</reference>
<dbReference type="Pfam" id="PF01177">
    <property type="entry name" value="Asp_Glu_race"/>
    <property type="match status" value="1"/>
</dbReference>
<dbReference type="OrthoDB" id="412018at2759"/>
<keyword evidence="3" id="KW-1185">Reference proteome</keyword>
<evidence type="ECO:0000256" key="1">
    <source>
        <dbReference type="ARBA" id="ARBA00038414"/>
    </source>
</evidence>
<accession>A0A1X7RC14</accession>
<dbReference type="GO" id="GO:0047661">
    <property type="term" value="F:amino-acid racemase activity"/>
    <property type="evidence" value="ECO:0007669"/>
    <property type="project" value="InterPro"/>
</dbReference>
<dbReference type="Proteomes" id="UP000196158">
    <property type="component" value="Unassembled WGS sequence"/>
</dbReference>
<evidence type="ECO:0000313" key="3">
    <source>
        <dbReference type="Proteomes" id="UP000196158"/>
    </source>
</evidence>
<protein>
    <recommendedName>
        <fullName evidence="4">DCG1-like protein</fullName>
    </recommendedName>
</protein>
<dbReference type="InterPro" id="IPR015942">
    <property type="entry name" value="Asp/Glu/hydantoin_racemase"/>
</dbReference>
<sequence length="247" mass="27734">MCLYPKLLVVNPNSTVGMTLEIQENVARYFKLKKKQDILSNIIFYTGPSESPKQISGNETSLQSLNACLPELTNPKGKHYFNNFNGILIACFSDHPLVNALANQANRENSNTIVVGLLNTSISFCSLFQTKTFSVLTSNNEWMNILNESVEGKYLTNISRTLWKGTVPTNLDVLDLHNQNNYEAIVRIIKLKNLEELKSNFIILGCAGFSSIYPKLEQTFKNDSTVHFIEPVTLGIENLLYLYAGTL</sequence>
<evidence type="ECO:0000313" key="2">
    <source>
        <dbReference type="EMBL" id="SMN22766.1"/>
    </source>
</evidence>
<dbReference type="PANTHER" id="PTHR28047">
    <property type="entry name" value="PROTEIN DCG1"/>
    <property type="match status" value="1"/>
</dbReference>
<dbReference type="Gene3D" id="3.40.50.12500">
    <property type="match status" value="1"/>
</dbReference>
<name>A0A1X7RC14_9SACH</name>
<gene>
    <name evidence="2" type="ORF">KASA_0E00066G</name>
</gene>
<dbReference type="PANTHER" id="PTHR28047:SF5">
    <property type="entry name" value="PROTEIN DCG1"/>
    <property type="match status" value="1"/>
</dbReference>
<dbReference type="AlphaFoldDB" id="A0A1X7RC14"/>
<proteinExistence type="inferred from homology"/>
<evidence type="ECO:0008006" key="4">
    <source>
        <dbReference type="Google" id="ProtNLM"/>
    </source>
</evidence>
<dbReference type="InterPro" id="IPR052186">
    <property type="entry name" value="Hydantoin_racemase-like"/>
</dbReference>
<dbReference type="EMBL" id="FXLY01000014">
    <property type="protein sequence ID" value="SMN22766.1"/>
    <property type="molecule type" value="Genomic_DNA"/>
</dbReference>
<comment type="similarity">
    <text evidence="1">Belongs to the HyuE racemase family.</text>
</comment>
<organism evidence="2 3">
    <name type="scientific">Maudiozyma saulgeensis</name>
    <dbReference type="NCBI Taxonomy" id="1789683"/>
    <lineage>
        <taxon>Eukaryota</taxon>
        <taxon>Fungi</taxon>
        <taxon>Dikarya</taxon>
        <taxon>Ascomycota</taxon>
        <taxon>Saccharomycotina</taxon>
        <taxon>Saccharomycetes</taxon>
        <taxon>Saccharomycetales</taxon>
        <taxon>Saccharomycetaceae</taxon>
        <taxon>Maudiozyma</taxon>
    </lineage>
</organism>
<dbReference type="InterPro" id="IPR053714">
    <property type="entry name" value="Iso_Racemase_Enz_sf"/>
</dbReference>
<dbReference type="STRING" id="1789683.A0A1X7RC14"/>